<dbReference type="OrthoDB" id="551059at2759"/>
<protein>
    <recommendedName>
        <fullName evidence="2">Protein kinase domain-containing protein</fullName>
    </recommendedName>
</protein>
<dbReference type="EMBL" id="CAJHUC010001541">
    <property type="protein sequence ID" value="CAD7701454.1"/>
    <property type="molecule type" value="Genomic_DNA"/>
</dbReference>
<feature type="domain" description="Protein kinase" evidence="2">
    <location>
        <begin position="1"/>
        <end position="216"/>
    </location>
</feature>
<organism evidence="3 4">
    <name type="scientific">Ostreobium quekettii</name>
    <dbReference type="NCBI Taxonomy" id="121088"/>
    <lineage>
        <taxon>Eukaryota</taxon>
        <taxon>Viridiplantae</taxon>
        <taxon>Chlorophyta</taxon>
        <taxon>core chlorophytes</taxon>
        <taxon>Ulvophyceae</taxon>
        <taxon>TCBD clade</taxon>
        <taxon>Bryopsidales</taxon>
        <taxon>Ostreobineae</taxon>
        <taxon>Ostreobiaceae</taxon>
        <taxon>Ostreobium</taxon>
    </lineage>
</organism>
<dbReference type="InterPro" id="IPR011009">
    <property type="entry name" value="Kinase-like_dom_sf"/>
</dbReference>
<evidence type="ECO:0000313" key="4">
    <source>
        <dbReference type="Proteomes" id="UP000708148"/>
    </source>
</evidence>
<dbReference type="GO" id="GO:0005524">
    <property type="term" value="F:ATP binding"/>
    <property type="evidence" value="ECO:0007669"/>
    <property type="project" value="InterPro"/>
</dbReference>
<dbReference type="InterPro" id="IPR001245">
    <property type="entry name" value="Ser-Thr/Tyr_kinase_cat_dom"/>
</dbReference>
<proteinExistence type="predicted"/>
<dbReference type="InterPro" id="IPR051681">
    <property type="entry name" value="Ser/Thr_Kinases-Pseudokinases"/>
</dbReference>
<dbReference type="Gene3D" id="1.10.510.10">
    <property type="entry name" value="Transferase(Phosphotransferase) domain 1"/>
    <property type="match status" value="1"/>
</dbReference>
<evidence type="ECO:0000259" key="2">
    <source>
        <dbReference type="PROSITE" id="PS50011"/>
    </source>
</evidence>
<keyword evidence="4" id="KW-1185">Reference proteome</keyword>
<comment type="caution">
    <text evidence="3">The sequence shown here is derived from an EMBL/GenBank/DDBJ whole genome shotgun (WGS) entry which is preliminary data.</text>
</comment>
<dbReference type="PANTHER" id="PTHR44329:SF289">
    <property type="entry name" value="SERINE_THREONINE-PROTEIN KINASE VIK"/>
    <property type="match status" value="1"/>
</dbReference>
<name>A0A8S1J190_9CHLO</name>
<dbReference type="SUPFAM" id="SSF56112">
    <property type="entry name" value="Protein kinase-like (PK-like)"/>
    <property type="match status" value="1"/>
</dbReference>
<dbReference type="GO" id="GO:0004674">
    <property type="term" value="F:protein serine/threonine kinase activity"/>
    <property type="evidence" value="ECO:0007669"/>
    <property type="project" value="TreeGrafter"/>
</dbReference>
<sequence>MPSLSRNLYQGPKESVSGAISALSWGMDAAGDDSGKRWMDVKLKVRRKLLGQSRRASDVGRRGEGREPAGNGSAWRSRSSELSRSSVTMLLNGIEQQNGCRRDALCAVALTGQTGSFMYMAPEIFQRKPYCETVDAFSFGTILYEVFSGSLLMISHTDVGSPRATVTYAHRVALGYRPALPKQFPNEVSRIIMACWMADGLDRPMFPEIVGALKEIRSKGAIKGLARKRLNFLQRLCGAGGRALDHECQVGGHSF</sequence>
<reference evidence="3" key="1">
    <citation type="submission" date="2020-12" db="EMBL/GenBank/DDBJ databases">
        <authorList>
            <person name="Iha C."/>
        </authorList>
    </citation>
    <scope>NUCLEOTIDE SEQUENCE</scope>
</reference>
<accession>A0A8S1J190</accession>
<dbReference type="InterPro" id="IPR000719">
    <property type="entry name" value="Prot_kinase_dom"/>
</dbReference>
<dbReference type="Pfam" id="PF07714">
    <property type="entry name" value="PK_Tyr_Ser-Thr"/>
    <property type="match status" value="1"/>
</dbReference>
<dbReference type="Proteomes" id="UP000708148">
    <property type="component" value="Unassembled WGS sequence"/>
</dbReference>
<gene>
    <name evidence="3" type="ORF">OSTQU699_LOCUS6813</name>
</gene>
<evidence type="ECO:0000313" key="3">
    <source>
        <dbReference type="EMBL" id="CAD7701454.1"/>
    </source>
</evidence>
<dbReference type="AlphaFoldDB" id="A0A8S1J190"/>
<evidence type="ECO:0000256" key="1">
    <source>
        <dbReference type="SAM" id="MobiDB-lite"/>
    </source>
</evidence>
<dbReference type="PANTHER" id="PTHR44329">
    <property type="entry name" value="SERINE/THREONINE-PROTEIN KINASE TNNI3K-RELATED"/>
    <property type="match status" value="1"/>
</dbReference>
<dbReference type="PROSITE" id="PS50011">
    <property type="entry name" value="PROTEIN_KINASE_DOM"/>
    <property type="match status" value="1"/>
</dbReference>
<feature type="compositionally biased region" description="Basic and acidic residues" evidence="1">
    <location>
        <begin position="55"/>
        <end position="67"/>
    </location>
</feature>
<feature type="region of interest" description="Disordered" evidence="1">
    <location>
        <begin position="54"/>
        <end position="80"/>
    </location>
</feature>